<dbReference type="EMBL" id="LT629711">
    <property type="protein sequence ID" value="SDP06187.1"/>
    <property type="molecule type" value="Genomic_DNA"/>
</dbReference>
<sequence>MAGPTVGLVTSSPRRNRVTPTGDIVAIPLRGAWLGNRGILHADGEIVRHHASDLWITCALEFRDWRLPQWQPHHFTVLFFHDEAVSLAAGHRPCALCRRGDYNAFRTALAAGTGEDPLSAAQLNRRLHAERIVRGTHRRRLHDEGWADLPPGTFVIHDDAPAVVVADAVVPWTTAGYGRRRSRPSHGLAQTLTPPSTIAALRAGYRPQIDATAQP</sequence>
<organism evidence="1 2">
    <name type="scientific">Pedococcus dokdonensis</name>
    <dbReference type="NCBI Taxonomy" id="443156"/>
    <lineage>
        <taxon>Bacteria</taxon>
        <taxon>Bacillati</taxon>
        <taxon>Actinomycetota</taxon>
        <taxon>Actinomycetes</taxon>
        <taxon>Micrococcales</taxon>
        <taxon>Intrasporangiaceae</taxon>
        <taxon>Pedococcus</taxon>
    </lineage>
</organism>
<dbReference type="Proteomes" id="UP000199077">
    <property type="component" value="Chromosome I"/>
</dbReference>
<keyword evidence="2" id="KW-1185">Reference proteome</keyword>
<evidence type="ECO:0000313" key="2">
    <source>
        <dbReference type="Proteomes" id="UP000199077"/>
    </source>
</evidence>
<dbReference type="STRING" id="443156.SAMN04489867_1312"/>
<gene>
    <name evidence="1" type="ORF">SAMN04489867_1312</name>
</gene>
<name>A0A1H0PM50_9MICO</name>
<accession>A0A1H0PM50</accession>
<proteinExistence type="predicted"/>
<dbReference type="AlphaFoldDB" id="A0A1H0PM50"/>
<evidence type="ECO:0000313" key="1">
    <source>
        <dbReference type="EMBL" id="SDP06187.1"/>
    </source>
</evidence>
<protein>
    <submittedName>
        <fullName evidence="1">Uncharacterized protein</fullName>
    </submittedName>
</protein>
<reference evidence="2" key="1">
    <citation type="submission" date="2016-10" db="EMBL/GenBank/DDBJ databases">
        <authorList>
            <person name="Varghese N."/>
            <person name="Submissions S."/>
        </authorList>
    </citation>
    <scope>NUCLEOTIDE SEQUENCE [LARGE SCALE GENOMIC DNA]</scope>
    <source>
        <strain evidence="2">DSM 22329</strain>
    </source>
</reference>